<feature type="transmembrane region" description="Helical" evidence="1">
    <location>
        <begin position="66"/>
        <end position="85"/>
    </location>
</feature>
<dbReference type="Pfam" id="PF07863">
    <property type="entry name" value="CtnDOT_TraJ"/>
    <property type="match status" value="1"/>
</dbReference>
<organism evidence="4 5">
    <name type="scientific">Mucilaginibacter agri</name>
    <dbReference type="NCBI Taxonomy" id="2695265"/>
    <lineage>
        <taxon>Bacteria</taxon>
        <taxon>Pseudomonadati</taxon>
        <taxon>Bacteroidota</taxon>
        <taxon>Sphingobacteriia</taxon>
        <taxon>Sphingobacteriales</taxon>
        <taxon>Sphingobacteriaceae</taxon>
        <taxon>Mucilaginibacter</taxon>
    </lineage>
</organism>
<comment type="caution">
    <text evidence="4">The sequence shown here is derived from an EMBL/GenBank/DDBJ whole genome shotgun (WGS) entry which is preliminary data.</text>
</comment>
<evidence type="ECO:0000259" key="3">
    <source>
        <dbReference type="Pfam" id="PF07863"/>
    </source>
</evidence>
<evidence type="ECO:0000313" key="5">
    <source>
        <dbReference type="Proteomes" id="UP000638732"/>
    </source>
</evidence>
<dbReference type="InterPro" id="IPR012424">
    <property type="entry name" value="Conjugative_transposon_TraJ_C"/>
</dbReference>
<keyword evidence="5" id="KW-1185">Reference proteome</keyword>
<dbReference type="EMBL" id="WWEO01000037">
    <property type="protein sequence ID" value="NCD68292.1"/>
    <property type="molecule type" value="Genomic_DNA"/>
</dbReference>
<evidence type="ECO:0000313" key="4">
    <source>
        <dbReference type="EMBL" id="NCD68292.1"/>
    </source>
</evidence>
<feature type="chain" id="PRO_5036925538" evidence="2">
    <location>
        <begin position="21"/>
        <end position="389"/>
    </location>
</feature>
<dbReference type="AlphaFoldDB" id="A0A965ZDV7"/>
<feature type="transmembrane region" description="Helical" evidence="1">
    <location>
        <begin position="241"/>
        <end position="264"/>
    </location>
</feature>
<keyword evidence="2" id="KW-0732">Signal</keyword>
<feature type="transmembrane region" description="Helical" evidence="1">
    <location>
        <begin position="211"/>
        <end position="229"/>
    </location>
</feature>
<feature type="domain" description="Conjugative transposon TraJ C-terminal" evidence="3">
    <location>
        <begin position="67"/>
        <end position="372"/>
    </location>
</feature>
<keyword evidence="1" id="KW-0472">Membrane</keyword>
<keyword evidence="1" id="KW-0812">Transmembrane</keyword>
<proteinExistence type="predicted"/>
<evidence type="ECO:0000256" key="2">
    <source>
        <dbReference type="SAM" id="SignalP"/>
    </source>
</evidence>
<protein>
    <submittedName>
        <fullName evidence="4">Plasmid transfer protein</fullName>
    </submittedName>
</protein>
<name>A0A965ZDV7_9SPHI</name>
<feature type="transmembrane region" description="Helical" evidence="1">
    <location>
        <begin position="106"/>
        <end position="124"/>
    </location>
</feature>
<feature type="signal peptide" evidence="2">
    <location>
        <begin position="1"/>
        <end position="20"/>
    </location>
</feature>
<keyword evidence="1" id="KW-1133">Transmembrane helix</keyword>
<sequence>MKKFMSLILLLSLGVTAVFAQSTGSSGDNTANSKTLEYLQGDGVYETGVMTFLKGLKDSVWNHFDLFITDAKALAAILMIIFFAIKSYEMMVGDKRMEIMPLLRPFGLAMIILWWGTFVKVLAFPTDLVANQTEQMFQSEQTIVNDLRLNRANLMLAVANSLYTFQAQTEVAEKESDTWYGQAWDAVTSTIKQGISTVVSPLIELKNRLTIGMQLLFTQLLELLGIWILRTSVYVIFMLQIIYSTILIILGPFAVAASILPAFRDSFSTWIARFISVNLYSGIAYLIMYIIGLMQEYALTSEISKYQELVGKDGLSANLEKMAWFAGNGVLSFGTVMITFLIGAICMFTVPSISTWIISTSGVSSATSTFGRSAGTVASVARKASGSFF</sequence>
<gene>
    <name evidence="4" type="ORF">GSY63_02845</name>
</gene>
<dbReference type="RefSeq" id="WP_166584320.1">
    <property type="nucleotide sequence ID" value="NZ_WWEO01000037.1"/>
</dbReference>
<accession>A0A965ZDV7</accession>
<reference evidence="4" key="1">
    <citation type="submission" date="2020-01" db="EMBL/GenBank/DDBJ databases">
        <authorList>
            <person name="Seo Y.L."/>
        </authorList>
    </citation>
    <scope>NUCLEOTIDE SEQUENCE</scope>
    <source>
        <strain evidence="4">R11</strain>
    </source>
</reference>
<feature type="transmembrane region" description="Helical" evidence="1">
    <location>
        <begin position="330"/>
        <end position="350"/>
    </location>
</feature>
<reference evidence="4" key="2">
    <citation type="submission" date="2020-10" db="EMBL/GenBank/DDBJ databases">
        <title>Mucilaginibacter sp. nov., isolated from soil.</title>
        <authorList>
            <person name="Jeon C.O."/>
        </authorList>
    </citation>
    <scope>NUCLEOTIDE SEQUENCE</scope>
    <source>
        <strain evidence="4">R11</strain>
    </source>
</reference>
<dbReference type="Proteomes" id="UP000638732">
    <property type="component" value="Unassembled WGS sequence"/>
</dbReference>
<evidence type="ECO:0000256" key="1">
    <source>
        <dbReference type="SAM" id="Phobius"/>
    </source>
</evidence>
<feature type="transmembrane region" description="Helical" evidence="1">
    <location>
        <begin position="270"/>
        <end position="291"/>
    </location>
</feature>